<dbReference type="OrthoDB" id="5957963at2759"/>
<feature type="domain" description="RGS" evidence="2">
    <location>
        <begin position="332"/>
        <end position="462"/>
    </location>
</feature>
<feature type="domain" description="PXA" evidence="4">
    <location>
        <begin position="102"/>
        <end position="299"/>
    </location>
</feature>
<reference evidence="7" key="1">
    <citation type="submission" date="2016-04" db="UniProtKB">
        <authorList>
            <consortium name="WormBaseParasite"/>
        </authorList>
    </citation>
    <scope>IDENTIFICATION</scope>
</reference>
<feature type="domain" description="PX" evidence="3">
    <location>
        <begin position="584"/>
        <end position="714"/>
    </location>
</feature>
<accession>A0A158Q9Q9</accession>
<evidence type="ECO:0000313" key="6">
    <source>
        <dbReference type="Proteomes" id="UP000274131"/>
    </source>
</evidence>
<gene>
    <name evidence="5" type="ORF">EVEC_LOCUS2525</name>
</gene>
<dbReference type="Pfam" id="PF00787">
    <property type="entry name" value="PX"/>
    <property type="match status" value="1"/>
</dbReference>
<dbReference type="InterPro" id="IPR044926">
    <property type="entry name" value="RGS_subdomain_2"/>
</dbReference>
<dbReference type="SMART" id="SM00315">
    <property type="entry name" value="RGS"/>
    <property type="match status" value="1"/>
</dbReference>
<dbReference type="Gene3D" id="1.10.167.10">
    <property type="entry name" value="Regulator of G-protein Signalling 4, domain 2"/>
    <property type="match status" value="1"/>
</dbReference>
<feature type="transmembrane region" description="Helical" evidence="1">
    <location>
        <begin position="12"/>
        <end position="30"/>
    </location>
</feature>
<dbReference type="SMART" id="SM00312">
    <property type="entry name" value="PX"/>
    <property type="match status" value="1"/>
</dbReference>
<name>A0A158Q9Q9_ENTVE</name>
<dbReference type="PANTHER" id="PTHR22775">
    <property type="entry name" value="SORTING NEXIN"/>
    <property type="match status" value="1"/>
</dbReference>
<dbReference type="InterPro" id="IPR001683">
    <property type="entry name" value="PX_dom"/>
</dbReference>
<evidence type="ECO:0000259" key="4">
    <source>
        <dbReference type="PROSITE" id="PS51207"/>
    </source>
</evidence>
<dbReference type="InterPro" id="IPR003114">
    <property type="entry name" value="Phox_assoc"/>
</dbReference>
<dbReference type="Pfam" id="PF02194">
    <property type="entry name" value="PXA"/>
    <property type="match status" value="1"/>
</dbReference>
<evidence type="ECO:0000259" key="2">
    <source>
        <dbReference type="PROSITE" id="PS50132"/>
    </source>
</evidence>
<dbReference type="SUPFAM" id="SSF64268">
    <property type="entry name" value="PX domain"/>
    <property type="match status" value="1"/>
</dbReference>
<dbReference type="InterPro" id="IPR036871">
    <property type="entry name" value="PX_dom_sf"/>
</dbReference>
<dbReference type="GO" id="GO:0035091">
    <property type="term" value="F:phosphatidylinositol binding"/>
    <property type="evidence" value="ECO:0007669"/>
    <property type="project" value="InterPro"/>
</dbReference>
<proteinExistence type="predicted"/>
<dbReference type="STRING" id="51028.A0A158Q9Q9"/>
<feature type="transmembrane region" description="Helical" evidence="1">
    <location>
        <begin position="36"/>
        <end position="53"/>
    </location>
</feature>
<dbReference type="Proteomes" id="UP000274131">
    <property type="component" value="Unassembled WGS sequence"/>
</dbReference>
<reference evidence="5 6" key="2">
    <citation type="submission" date="2018-10" db="EMBL/GenBank/DDBJ databases">
        <authorList>
            <consortium name="Pathogen Informatics"/>
        </authorList>
    </citation>
    <scope>NUCLEOTIDE SEQUENCE [LARGE SCALE GENOMIC DNA]</scope>
</reference>
<keyword evidence="1" id="KW-1133">Transmembrane helix</keyword>
<organism evidence="7">
    <name type="scientific">Enterobius vermicularis</name>
    <name type="common">Human pinworm</name>
    <dbReference type="NCBI Taxonomy" id="51028"/>
    <lineage>
        <taxon>Eukaryota</taxon>
        <taxon>Metazoa</taxon>
        <taxon>Ecdysozoa</taxon>
        <taxon>Nematoda</taxon>
        <taxon>Chromadorea</taxon>
        <taxon>Rhabditida</taxon>
        <taxon>Spirurina</taxon>
        <taxon>Oxyuridomorpha</taxon>
        <taxon>Oxyuroidea</taxon>
        <taxon>Oxyuridae</taxon>
        <taxon>Enterobius</taxon>
    </lineage>
</organism>
<sequence>MDFLRMDWSYIGGWKVLLGACTVITLLSQFSLLPLFLILIAVITGYLCARTLLMDGGKKFSLFLKVCVGKQQLLKNSDNDSDRGHFKQTSANSLPWDELSISEPVNGALEELIEQILDNYVNSWYKTEINGDPAFVAEIRYHIRYFASLLFRKMMELDLASLLLTEAVPVTVIHCQKILRLEEQVDKKMLTSRMIETKILEELDDLHYSLTSRENEVNYLRQLADLLIASYVDESRVAGFSKNSDVPRLHSSLHQWPSHVCNHFLREIIVFAFFLPLLDLIADPDTINHLILLFGPETLPAEQHGQAKRVEFLCGLTKSEFSDASSSLLQLKLSEVLRDYRNLQLFTTYLNDVKGPVNELKFLLYSGDVHERMLSLQKEDENALSEIHYDTWEIFREYVHEESQDRVSLPEEIFNDFRTAVERRDTELLDQTLEKAFQLVYRHLQRDYLLPFCQSECYFRHLCGSPPVSTGDLIATECYSANNVQTAISESTFSFSQFRRRLWKVIMPLSADGSIDGLNNYDGMSSVSLSNSVAEEDLQEEINDTAGDANEISKEAHHLLTEQELMSGKHMLTTSCGLPLFDPDRDMNRWIVTIPHVDSRKNMYMYIVCVERFDLTDNSLNTGVSRNDSCLNKWSVIRRYNEFFVLESKLMEFHGVLLKTEPLPPRKPFSKKTKEFIEAHRLPFQRFLQLLTQQTLLKKSDLLFAFLTSDQEFKDNIQLSGLNPWNVVRKMPSKFSRERGQNLRPFLLSLLANTLASNSKPVGLISEQVHERNFSGSSLVSSQLSEEMSRSWLLLTNSLYSGNVLDLKNIRISPTEYRFWTRSFTDCLLFLMNCTYSVGRWVFTLLISMRYVVFSNLDFYVYRLFRQALSIAFLDANCVRMIRLIQESLFGCASTPTSDQEKVLRSELALRRILEYCEEELPSCILKLIGVKKFRHSTSTLFHVLQYPRLNKQLSYVLLDILVQKVLTVPEQEL</sequence>
<dbReference type="Gene3D" id="3.30.1520.10">
    <property type="entry name" value="Phox-like domain"/>
    <property type="match status" value="1"/>
</dbReference>
<dbReference type="Pfam" id="PF00615">
    <property type="entry name" value="RGS"/>
    <property type="match status" value="1"/>
</dbReference>
<keyword evidence="6" id="KW-1185">Reference proteome</keyword>
<evidence type="ECO:0000313" key="7">
    <source>
        <dbReference type="WBParaSite" id="EVEC_0000281701-mRNA-1"/>
    </source>
</evidence>
<dbReference type="EMBL" id="UXUI01007396">
    <property type="protein sequence ID" value="VDD87382.1"/>
    <property type="molecule type" value="Genomic_DNA"/>
</dbReference>
<dbReference type="PROSITE" id="PS51207">
    <property type="entry name" value="PXA"/>
    <property type="match status" value="1"/>
</dbReference>
<keyword evidence="1" id="KW-0472">Membrane</keyword>
<protein>
    <submittedName>
        <fullName evidence="7">Sorting nexin-14</fullName>
    </submittedName>
</protein>
<evidence type="ECO:0000256" key="1">
    <source>
        <dbReference type="SAM" id="Phobius"/>
    </source>
</evidence>
<dbReference type="SMART" id="SM00313">
    <property type="entry name" value="PXA"/>
    <property type="match status" value="1"/>
</dbReference>
<dbReference type="AlphaFoldDB" id="A0A158Q9Q9"/>
<keyword evidence="1" id="KW-0812">Transmembrane</keyword>
<dbReference type="GO" id="GO:0005770">
    <property type="term" value="C:late endosome"/>
    <property type="evidence" value="ECO:0007669"/>
    <property type="project" value="TreeGrafter"/>
</dbReference>
<dbReference type="InterPro" id="IPR036305">
    <property type="entry name" value="RGS_sf"/>
</dbReference>
<dbReference type="WBParaSite" id="EVEC_0000281701-mRNA-1">
    <property type="protein sequence ID" value="EVEC_0000281701-mRNA-1"/>
    <property type="gene ID" value="EVEC_0000281701"/>
</dbReference>
<dbReference type="InterPro" id="IPR016137">
    <property type="entry name" value="RGS"/>
</dbReference>
<dbReference type="PANTHER" id="PTHR22775:SF44">
    <property type="entry name" value="SORTING NEXIN-14"/>
    <property type="match status" value="1"/>
</dbReference>
<dbReference type="PROSITE" id="PS50132">
    <property type="entry name" value="RGS"/>
    <property type="match status" value="1"/>
</dbReference>
<evidence type="ECO:0000259" key="3">
    <source>
        <dbReference type="PROSITE" id="PS50195"/>
    </source>
</evidence>
<evidence type="ECO:0000313" key="5">
    <source>
        <dbReference type="EMBL" id="VDD87382.1"/>
    </source>
</evidence>
<dbReference type="PROSITE" id="PS50195">
    <property type="entry name" value="PX"/>
    <property type="match status" value="1"/>
</dbReference>
<dbReference type="GO" id="GO:0097352">
    <property type="term" value="P:autophagosome maturation"/>
    <property type="evidence" value="ECO:0007669"/>
    <property type="project" value="TreeGrafter"/>
</dbReference>
<dbReference type="SUPFAM" id="SSF48097">
    <property type="entry name" value="Regulator of G-protein signaling, RGS"/>
    <property type="match status" value="1"/>
</dbReference>